<dbReference type="AlphaFoldDB" id="A0A9W4TBC5"/>
<keyword evidence="2" id="KW-1185">Reference proteome</keyword>
<sequence>SSVKSYFTTKDIKLPESKKIIDTAMTLSFLRKTSSADSSPEVKEKYEKAKKYLSTQIKSEKLERELLEMTDQFVVEHATKKVIKEKVNKVVIEKVQESVTVEDVDKVTKTQNKDGSFEISEKVTEDLNLGITTSKEITSIIRVSDERVKKFDEKTWNTFITLAYCNKVLSKHETKWEVQKEKARKWIHEVVKDEKLEKDILESCEKVVVEKVSDKKKQSSSWFTSVEGYLNSTTKHLDDDGSDEKSFPVP</sequence>
<dbReference type="Proteomes" id="UP001153678">
    <property type="component" value="Unassembled WGS sequence"/>
</dbReference>
<feature type="non-terminal residue" evidence="1">
    <location>
        <position position="250"/>
    </location>
</feature>
<reference evidence="1" key="1">
    <citation type="submission" date="2022-08" db="EMBL/GenBank/DDBJ databases">
        <authorList>
            <person name="Kallberg Y."/>
            <person name="Tangrot J."/>
            <person name="Rosling A."/>
        </authorList>
    </citation>
    <scope>NUCLEOTIDE SEQUENCE</scope>
    <source>
        <strain evidence="1">Wild A</strain>
    </source>
</reference>
<organism evidence="1 2">
    <name type="scientific">Funneliformis geosporum</name>
    <dbReference type="NCBI Taxonomy" id="1117311"/>
    <lineage>
        <taxon>Eukaryota</taxon>
        <taxon>Fungi</taxon>
        <taxon>Fungi incertae sedis</taxon>
        <taxon>Mucoromycota</taxon>
        <taxon>Glomeromycotina</taxon>
        <taxon>Glomeromycetes</taxon>
        <taxon>Glomerales</taxon>
        <taxon>Glomeraceae</taxon>
        <taxon>Funneliformis</taxon>
    </lineage>
</organism>
<evidence type="ECO:0000313" key="2">
    <source>
        <dbReference type="Proteomes" id="UP001153678"/>
    </source>
</evidence>
<gene>
    <name evidence="1" type="ORF">FWILDA_LOCUS19149</name>
</gene>
<proteinExistence type="predicted"/>
<name>A0A9W4TBC5_9GLOM</name>
<dbReference type="OrthoDB" id="2417606at2759"/>
<protein>
    <submittedName>
        <fullName evidence="1">8653_t:CDS:1</fullName>
    </submittedName>
</protein>
<dbReference type="EMBL" id="CAMKVN010021791">
    <property type="protein sequence ID" value="CAI2199589.1"/>
    <property type="molecule type" value="Genomic_DNA"/>
</dbReference>
<evidence type="ECO:0000313" key="1">
    <source>
        <dbReference type="EMBL" id="CAI2199589.1"/>
    </source>
</evidence>
<feature type="non-terminal residue" evidence="1">
    <location>
        <position position="1"/>
    </location>
</feature>
<comment type="caution">
    <text evidence="1">The sequence shown here is derived from an EMBL/GenBank/DDBJ whole genome shotgun (WGS) entry which is preliminary data.</text>
</comment>
<accession>A0A9W4TBC5</accession>